<keyword evidence="2" id="KW-0472">Membrane</keyword>
<organism evidence="3 4">
    <name type="scientific">Apatococcus fuscideae</name>
    <dbReference type="NCBI Taxonomy" id="2026836"/>
    <lineage>
        <taxon>Eukaryota</taxon>
        <taxon>Viridiplantae</taxon>
        <taxon>Chlorophyta</taxon>
        <taxon>core chlorophytes</taxon>
        <taxon>Trebouxiophyceae</taxon>
        <taxon>Chlorellales</taxon>
        <taxon>Chlorellaceae</taxon>
        <taxon>Apatococcus</taxon>
    </lineage>
</organism>
<accession>A0AAW1TAY3</accession>
<proteinExistence type="predicted"/>
<feature type="transmembrane region" description="Helical" evidence="2">
    <location>
        <begin position="805"/>
        <end position="826"/>
    </location>
</feature>
<evidence type="ECO:0000256" key="2">
    <source>
        <dbReference type="SAM" id="Phobius"/>
    </source>
</evidence>
<feature type="compositionally biased region" description="Polar residues" evidence="1">
    <location>
        <begin position="351"/>
        <end position="361"/>
    </location>
</feature>
<evidence type="ECO:0000256" key="1">
    <source>
        <dbReference type="SAM" id="MobiDB-lite"/>
    </source>
</evidence>
<dbReference type="Proteomes" id="UP001485043">
    <property type="component" value="Unassembled WGS sequence"/>
</dbReference>
<feature type="transmembrane region" description="Helical" evidence="2">
    <location>
        <begin position="936"/>
        <end position="957"/>
    </location>
</feature>
<gene>
    <name evidence="3" type="ORF">WJX84_003968</name>
</gene>
<keyword evidence="2" id="KW-0812">Transmembrane</keyword>
<feature type="transmembrane region" description="Helical" evidence="2">
    <location>
        <begin position="745"/>
        <end position="767"/>
    </location>
</feature>
<evidence type="ECO:0000313" key="4">
    <source>
        <dbReference type="Proteomes" id="UP001485043"/>
    </source>
</evidence>
<dbReference type="Gene3D" id="1.20.1250.20">
    <property type="entry name" value="MFS general substrate transporter like domains"/>
    <property type="match status" value="1"/>
</dbReference>
<feature type="transmembrane region" description="Helical" evidence="2">
    <location>
        <begin position="977"/>
        <end position="998"/>
    </location>
</feature>
<keyword evidence="2" id="KW-1133">Transmembrane helix</keyword>
<dbReference type="SUPFAM" id="SSF103473">
    <property type="entry name" value="MFS general substrate transporter"/>
    <property type="match status" value="1"/>
</dbReference>
<dbReference type="AlphaFoldDB" id="A0AAW1TAY3"/>
<feature type="transmembrane region" description="Helical" evidence="2">
    <location>
        <begin position="578"/>
        <end position="595"/>
    </location>
</feature>
<feature type="region of interest" description="Disordered" evidence="1">
    <location>
        <begin position="345"/>
        <end position="386"/>
    </location>
</feature>
<dbReference type="PANTHER" id="PTHR23518">
    <property type="entry name" value="C-METHYLTRANSFERASE"/>
    <property type="match status" value="1"/>
</dbReference>
<sequence>MSDLWEYGEPPPLSLASEDESEEDDVDPERCLPEAKRRKLMKRRGGRRVADTEVFEISDGEGNVAADIELRRQLAAFEKNSRAAEHEDPDEVITEPAPSAKHVAAVGDVPTSSQPSQQAEEAAKMNVWIQDSRGTKRKMLAGLLSVVFAIVWTATVAASVVPNTPVPPQSLVPGPAPALPGTQKVEHHKMSPWQTPLQSGQAKFPVIQAKCGDDLTFVWKAEKHGLFMLPSGICAEHFLDTPAIGLLELMPLTTDGNATIDLDEPGTFHFADPLYCGAPHHMIVEVNVRCRNELPRFSSFGFPTWKGNTTSQTTNEPALPGGHVNDPGRLKMQAQTRSCLFRKGRELGKWQQPSKTGSASLASIAANPGSEEPAGPPLVQADASPRPDRSLLASCIRASLASESLATKLFEGQRRIMKERPDLQLLQEQEQAHLNKLKSLAPEHRARPSLLAPALGALGSALGMVAAAAPQQLHAAITGGTQEALTEHYNDQLRDLRAAGLADTAGEFREVLRQLRDEERAPPNHAQVPDIMALRNLERMSVPEGVAGIVKFSVKGVLGLAYRALLTPLSDPVANKRLLALFFAQTLCSVATLIHDTYLPVYLQDVLGMSNQKIGNLQAIAQFLSNASKSLSGTIADIISPARMVIFGTLLTTLNKPMFAASGYVFATFGTTATLYWITAGKVFDRMSKGIREAPSKALIGELSQQSGDSPTAAFSLRQALATFGALVGSAIAGIAFNLSGRNYILTFALSTVPAVIALLITTAAFGKNSDAAAEAKEKSKAKAEAVSEAGEGEKLSFVQRAKTLAGALGPAYWEALAVVCLLYFARFDASFITLRAKTVMPKTQLPLLTSTMMLTQALLATFAGLQAKKSLGARNNVLLVGFLAMIGADLAFALIGSVPGMFLGATLVGVHMALTHGVSLAMVSSYIPATSVPGIGRVTGTCWSFTDFVFGIILAYSNSVAGRFADITVQQGQGNIGCFFGGAGATLLSGLALIVFARFGHLGKEEYVQQKRK</sequence>
<dbReference type="Pfam" id="PF03232">
    <property type="entry name" value="COQ7"/>
    <property type="match status" value="1"/>
</dbReference>
<feature type="transmembrane region" description="Helical" evidence="2">
    <location>
        <begin position="658"/>
        <end position="679"/>
    </location>
</feature>
<feature type="compositionally biased region" description="Basic residues" evidence="1">
    <location>
        <begin position="36"/>
        <end position="47"/>
    </location>
</feature>
<feature type="compositionally biased region" description="Acidic residues" evidence="1">
    <location>
        <begin position="17"/>
        <end position="27"/>
    </location>
</feature>
<feature type="transmembrane region" description="Helical" evidence="2">
    <location>
        <begin position="140"/>
        <end position="161"/>
    </location>
</feature>
<dbReference type="PANTHER" id="PTHR23518:SF2">
    <property type="entry name" value="MAJOR FACILITATOR SUPERFAMILY TRANSPORTER"/>
    <property type="match status" value="1"/>
</dbReference>
<comment type="caution">
    <text evidence="3">The sequence shown here is derived from an EMBL/GenBank/DDBJ whole genome shotgun (WGS) entry which is preliminary data.</text>
</comment>
<protein>
    <submittedName>
        <fullName evidence="3">Uncharacterized protein</fullName>
    </submittedName>
</protein>
<feature type="transmembrane region" description="Helical" evidence="2">
    <location>
        <begin position="720"/>
        <end position="739"/>
    </location>
</feature>
<reference evidence="3 4" key="1">
    <citation type="journal article" date="2024" name="Nat. Commun.">
        <title>Phylogenomics reveals the evolutionary origins of lichenization in chlorophyte algae.</title>
        <authorList>
            <person name="Puginier C."/>
            <person name="Libourel C."/>
            <person name="Otte J."/>
            <person name="Skaloud P."/>
            <person name="Haon M."/>
            <person name="Grisel S."/>
            <person name="Petersen M."/>
            <person name="Berrin J.G."/>
            <person name="Delaux P.M."/>
            <person name="Dal Grande F."/>
            <person name="Keller J."/>
        </authorList>
    </citation>
    <scope>NUCLEOTIDE SEQUENCE [LARGE SCALE GENOMIC DNA]</scope>
    <source>
        <strain evidence="3 4">SAG 2523</strain>
    </source>
</reference>
<feature type="transmembrane region" description="Helical" evidence="2">
    <location>
        <begin position="902"/>
        <end position="924"/>
    </location>
</feature>
<feature type="region of interest" description="Disordered" evidence="1">
    <location>
        <begin position="306"/>
        <end position="329"/>
    </location>
</feature>
<feature type="transmembrane region" description="Helical" evidence="2">
    <location>
        <begin position="878"/>
        <end position="896"/>
    </location>
</feature>
<feature type="transmembrane region" description="Helical" evidence="2">
    <location>
        <begin position="846"/>
        <end position="866"/>
    </location>
</feature>
<feature type="region of interest" description="Disordered" evidence="1">
    <location>
        <begin position="1"/>
        <end position="47"/>
    </location>
</feature>
<dbReference type="EMBL" id="JALJOV010000189">
    <property type="protein sequence ID" value="KAK9866106.1"/>
    <property type="molecule type" value="Genomic_DNA"/>
</dbReference>
<dbReference type="InterPro" id="IPR036259">
    <property type="entry name" value="MFS_trans_sf"/>
</dbReference>
<feature type="compositionally biased region" description="Polar residues" evidence="1">
    <location>
        <begin position="306"/>
        <end position="316"/>
    </location>
</feature>
<evidence type="ECO:0000313" key="3">
    <source>
        <dbReference type="EMBL" id="KAK9866106.1"/>
    </source>
</evidence>
<name>A0AAW1TAY3_9CHLO</name>
<keyword evidence="4" id="KW-1185">Reference proteome</keyword>
<dbReference type="Pfam" id="PF13347">
    <property type="entry name" value="MFS_2"/>
    <property type="match status" value="1"/>
</dbReference>